<proteinExistence type="inferred from homology"/>
<dbReference type="GO" id="GO:0031573">
    <property type="term" value="P:mitotic intra-S DNA damage checkpoint signaling"/>
    <property type="evidence" value="ECO:0007669"/>
    <property type="project" value="TreeGrafter"/>
</dbReference>
<dbReference type="InterPro" id="IPR007150">
    <property type="entry name" value="HUS1/Mec3"/>
</dbReference>
<evidence type="ECO:0000256" key="5">
    <source>
        <dbReference type="SAM" id="MobiDB-lite"/>
    </source>
</evidence>
<evidence type="ECO:0000256" key="2">
    <source>
        <dbReference type="ARBA" id="ARBA00005563"/>
    </source>
</evidence>
<dbReference type="Pfam" id="PF04005">
    <property type="entry name" value="Hus1"/>
    <property type="match status" value="1"/>
</dbReference>
<dbReference type="OrthoDB" id="419537at2759"/>
<dbReference type="STRING" id="1448321.A0A317VK82"/>
<dbReference type="VEuPathDB" id="FungiDB:BO70DRAFT_431700"/>
<dbReference type="GO" id="GO:0044778">
    <property type="term" value="P:meiotic DNA integrity checkpoint signaling"/>
    <property type="evidence" value="ECO:0007669"/>
    <property type="project" value="TreeGrafter"/>
</dbReference>
<dbReference type="AlphaFoldDB" id="A0A317VK82"/>
<reference evidence="6 7" key="1">
    <citation type="submission" date="2016-12" db="EMBL/GenBank/DDBJ databases">
        <title>The genomes of Aspergillus section Nigri reveals drivers in fungal speciation.</title>
        <authorList>
            <consortium name="DOE Joint Genome Institute"/>
            <person name="Vesth T.C."/>
            <person name="Nybo J."/>
            <person name="Theobald S."/>
            <person name="Brandl J."/>
            <person name="Frisvad J.C."/>
            <person name="Nielsen K.F."/>
            <person name="Lyhne E.K."/>
            <person name="Kogle M.E."/>
            <person name="Kuo A."/>
            <person name="Riley R."/>
            <person name="Clum A."/>
            <person name="Nolan M."/>
            <person name="Lipzen A."/>
            <person name="Salamov A."/>
            <person name="Henrissat B."/>
            <person name="Wiebenga A."/>
            <person name="De Vries R.P."/>
            <person name="Grigoriev I.V."/>
            <person name="Mortensen U.H."/>
            <person name="Andersen M.R."/>
            <person name="Baker S.E."/>
        </authorList>
    </citation>
    <scope>NUCLEOTIDE SEQUENCE [LARGE SCALE GENOMIC DNA]</scope>
    <source>
        <strain evidence="6 7">CBS 117.55</strain>
    </source>
</reference>
<feature type="region of interest" description="Disordered" evidence="5">
    <location>
        <begin position="118"/>
        <end position="163"/>
    </location>
</feature>
<dbReference type="GO" id="GO:0035861">
    <property type="term" value="C:site of double-strand break"/>
    <property type="evidence" value="ECO:0007669"/>
    <property type="project" value="TreeGrafter"/>
</dbReference>
<feature type="compositionally biased region" description="Pro residues" evidence="5">
    <location>
        <begin position="146"/>
        <end position="157"/>
    </location>
</feature>
<dbReference type="RefSeq" id="XP_025396422.1">
    <property type="nucleotide sequence ID" value="XM_025548262.1"/>
</dbReference>
<name>A0A317VK82_9EURO</name>
<dbReference type="PANTHER" id="PTHR12900">
    <property type="entry name" value="MITOTIC AND DNA DAMAGE CHECKPOINT PROTEIN HUS1"/>
    <property type="match status" value="1"/>
</dbReference>
<evidence type="ECO:0000256" key="1">
    <source>
        <dbReference type="ARBA" id="ARBA00004123"/>
    </source>
</evidence>
<dbReference type="GO" id="GO:0006289">
    <property type="term" value="P:nucleotide-excision repair"/>
    <property type="evidence" value="ECO:0007669"/>
    <property type="project" value="TreeGrafter"/>
</dbReference>
<dbReference type="Gene3D" id="3.70.10.10">
    <property type="match status" value="1"/>
</dbReference>
<comment type="caution">
    <text evidence="6">The sequence shown here is derived from an EMBL/GenBank/DDBJ whole genome shotgun (WGS) entry which is preliminary data.</text>
</comment>
<evidence type="ECO:0000256" key="3">
    <source>
        <dbReference type="ARBA" id="ARBA00023242"/>
    </source>
</evidence>
<dbReference type="GO" id="GO:0000723">
    <property type="term" value="P:telomere maintenance"/>
    <property type="evidence" value="ECO:0007669"/>
    <property type="project" value="TreeGrafter"/>
</dbReference>
<dbReference type="GO" id="GO:0030896">
    <property type="term" value="C:checkpoint clamp complex"/>
    <property type="evidence" value="ECO:0007669"/>
    <property type="project" value="InterPro"/>
</dbReference>
<evidence type="ECO:0000313" key="7">
    <source>
        <dbReference type="Proteomes" id="UP000247233"/>
    </source>
</evidence>
<keyword evidence="3" id="KW-0539">Nucleus</keyword>
<evidence type="ECO:0000313" key="6">
    <source>
        <dbReference type="EMBL" id="PWY72320.1"/>
    </source>
</evidence>
<dbReference type="PANTHER" id="PTHR12900:SF0">
    <property type="entry name" value="CHECKPOINT PROTEIN"/>
    <property type="match status" value="1"/>
</dbReference>
<protein>
    <recommendedName>
        <fullName evidence="4">Checkpoint protein</fullName>
    </recommendedName>
</protein>
<dbReference type="GO" id="GO:0005730">
    <property type="term" value="C:nucleolus"/>
    <property type="evidence" value="ECO:0007669"/>
    <property type="project" value="InterPro"/>
</dbReference>
<gene>
    <name evidence="6" type="ORF">BO70DRAFT_431700</name>
</gene>
<dbReference type="GO" id="GO:0000724">
    <property type="term" value="P:double-strand break repair via homologous recombination"/>
    <property type="evidence" value="ECO:0007669"/>
    <property type="project" value="TreeGrafter"/>
</dbReference>
<dbReference type="GO" id="GO:0033314">
    <property type="term" value="P:mitotic DNA replication checkpoint signaling"/>
    <property type="evidence" value="ECO:0007669"/>
    <property type="project" value="TreeGrafter"/>
</dbReference>
<evidence type="ECO:0000256" key="4">
    <source>
        <dbReference type="PIRNR" id="PIRNR011312"/>
    </source>
</evidence>
<keyword evidence="7" id="KW-1185">Reference proteome</keyword>
<dbReference type="EMBL" id="MSFL01000026">
    <property type="protein sequence ID" value="PWY72320.1"/>
    <property type="molecule type" value="Genomic_DNA"/>
</dbReference>
<accession>A0A317VK82</accession>
<dbReference type="GeneID" id="37070499"/>
<dbReference type="InterPro" id="IPR016580">
    <property type="entry name" value="HUS1"/>
</dbReference>
<comment type="subcellular location">
    <subcellularLocation>
        <location evidence="1">Nucleus</location>
    </subcellularLocation>
</comment>
<organism evidence="6 7">
    <name type="scientific">Aspergillus heteromorphus CBS 117.55</name>
    <dbReference type="NCBI Taxonomy" id="1448321"/>
    <lineage>
        <taxon>Eukaryota</taxon>
        <taxon>Fungi</taxon>
        <taxon>Dikarya</taxon>
        <taxon>Ascomycota</taxon>
        <taxon>Pezizomycotina</taxon>
        <taxon>Eurotiomycetes</taxon>
        <taxon>Eurotiomycetidae</taxon>
        <taxon>Eurotiales</taxon>
        <taxon>Aspergillaceae</taxon>
        <taxon>Aspergillus</taxon>
        <taxon>Aspergillus subgen. Circumdati</taxon>
    </lineage>
</organism>
<feature type="compositionally biased region" description="Low complexity" evidence="5">
    <location>
        <begin position="126"/>
        <end position="145"/>
    </location>
</feature>
<sequence length="342" mass="37397">MRFRTQIANASTFAKLTASLSSLGKTCWMRLEEGFIRFTIIPDQGTQVWAQLPVDAIFEESTYILESNTGYINLEVSVDVLHRALRSAVAAKLSHIRLTKKGNLPLLALTIRTTSWSNAPNALGLPPDTSTTTTTTTTTPTTATNPPTPTTQPAPRPPRTRNAVEGLHQPRCRDPDVHIMLPSLLQLKSISERYTKLATESKTMAAGATTSTSTSASGPKLEISANMHGSLKLAIVGDAFSISTVWSDLLNPSLDHTGLDQEAVERLPSERMRGVAADDEKGWAKVRVDGKDWSKVLSVGRLNPRVIASFIHETALVLYVFLPGSWNDEESCLTYYINSYSI</sequence>
<comment type="similarity">
    <text evidence="2 4">Belongs to the HUS1 family.</text>
</comment>
<dbReference type="PIRSF" id="PIRSF011312">
    <property type="entry name" value="Cell_cycle_HUS1"/>
    <property type="match status" value="1"/>
</dbReference>
<dbReference type="Proteomes" id="UP000247233">
    <property type="component" value="Unassembled WGS sequence"/>
</dbReference>